<dbReference type="GO" id="GO:0046872">
    <property type="term" value="F:metal ion binding"/>
    <property type="evidence" value="ECO:0007669"/>
    <property type="project" value="UniProtKB-KW"/>
</dbReference>
<evidence type="ECO:0000256" key="7">
    <source>
        <dbReference type="ARBA" id="ARBA00023157"/>
    </source>
</evidence>
<dbReference type="Proteomes" id="UP000008672">
    <property type="component" value="Unassembled WGS sequence"/>
</dbReference>
<dbReference type="PROSITE" id="PS51020">
    <property type="entry name" value="SPONDIN"/>
    <property type="match status" value="1"/>
</dbReference>
<dbReference type="EMBL" id="AFYH01124396">
    <property type="status" value="NOT_ANNOTATED_CDS"/>
    <property type="molecule type" value="Genomic_DNA"/>
</dbReference>
<evidence type="ECO:0000256" key="9">
    <source>
        <dbReference type="SAM" id="SignalP"/>
    </source>
</evidence>
<accession>H3AX61</accession>
<evidence type="ECO:0000256" key="2">
    <source>
        <dbReference type="ARBA" id="ARBA00022525"/>
    </source>
</evidence>
<keyword evidence="3" id="KW-0272">Extracellular matrix</keyword>
<dbReference type="GO" id="GO:0007155">
    <property type="term" value="P:cell adhesion"/>
    <property type="evidence" value="ECO:0007669"/>
    <property type="project" value="UniProtKB-KW"/>
</dbReference>
<dbReference type="SUPFAM" id="SSF82895">
    <property type="entry name" value="TSP-1 type 1 repeat"/>
    <property type="match status" value="1"/>
</dbReference>
<evidence type="ECO:0000256" key="1">
    <source>
        <dbReference type="ARBA" id="ARBA00004498"/>
    </source>
</evidence>
<evidence type="ECO:0000259" key="10">
    <source>
        <dbReference type="PROSITE" id="PS51020"/>
    </source>
</evidence>
<evidence type="ECO:0000256" key="8">
    <source>
        <dbReference type="ARBA" id="ARBA00023180"/>
    </source>
</evidence>
<keyword evidence="5 9" id="KW-0732">Signal</keyword>
<dbReference type="Gene3D" id="2.60.40.2130">
    <property type="entry name" value="F-spondin domain"/>
    <property type="match status" value="1"/>
</dbReference>
<dbReference type="EMBL" id="AFYH01124397">
    <property type="status" value="NOT_ANNOTATED_CDS"/>
    <property type="molecule type" value="Genomic_DNA"/>
</dbReference>
<dbReference type="HOGENOM" id="CLU_034407_0_0_1"/>
<dbReference type="Pfam" id="PF19028">
    <property type="entry name" value="TSP1_spondin"/>
    <property type="match status" value="1"/>
</dbReference>
<keyword evidence="2" id="KW-0964">Secreted</keyword>
<dbReference type="PANTHER" id="PTHR11311">
    <property type="entry name" value="SPONDIN"/>
    <property type="match status" value="1"/>
</dbReference>
<proteinExistence type="predicted"/>
<evidence type="ECO:0000256" key="3">
    <source>
        <dbReference type="ARBA" id="ARBA00022530"/>
    </source>
</evidence>
<keyword evidence="12" id="KW-1185">Reference proteome</keyword>
<dbReference type="PROSITE" id="PS50092">
    <property type="entry name" value="TSP1"/>
    <property type="match status" value="1"/>
</dbReference>
<feature type="domain" description="Spondin" evidence="10">
    <location>
        <begin position="26"/>
        <end position="213"/>
    </location>
</feature>
<feature type="chain" id="PRO_5003579589" description="Spondin domain-containing protein" evidence="9">
    <location>
        <begin position="27"/>
        <end position="322"/>
    </location>
</feature>
<dbReference type="GeneTree" id="ENSGT00940000169635"/>
<dbReference type="InterPro" id="IPR036383">
    <property type="entry name" value="TSP1_rpt_sf"/>
</dbReference>
<dbReference type="InterPro" id="IPR051418">
    <property type="entry name" value="Spondin/Thrombospondin_T1"/>
</dbReference>
<dbReference type="Gene3D" id="2.20.100.10">
    <property type="entry name" value="Thrombospondin type-1 (TSP1) repeat"/>
    <property type="match status" value="1"/>
</dbReference>
<dbReference type="InterPro" id="IPR000884">
    <property type="entry name" value="TSP1_rpt"/>
</dbReference>
<evidence type="ECO:0000313" key="12">
    <source>
        <dbReference type="Proteomes" id="UP000008672"/>
    </source>
</evidence>
<dbReference type="Ensembl" id="ENSLACT00000014332.1">
    <property type="protein sequence ID" value="ENSLACP00000014232.1"/>
    <property type="gene ID" value="ENSLACG00000012533.1"/>
</dbReference>
<evidence type="ECO:0000256" key="5">
    <source>
        <dbReference type="ARBA" id="ARBA00022729"/>
    </source>
</evidence>
<keyword evidence="4" id="KW-0479">Metal-binding</keyword>
<evidence type="ECO:0000256" key="4">
    <source>
        <dbReference type="ARBA" id="ARBA00022723"/>
    </source>
</evidence>
<dbReference type="PANTHER" id="PTHR11311:SF15">
    <property type="entry name" value="SPONDIN-2"/>
    <property type="match status" value="1"/>
</dbReference>
<organism evidence="11 12">
    <name type="scientific">Latimeria chalumnae</name>
    <name type="common">Coelacanth</name>
    <dbReference type="NCBI Taxonomy" id="7897"/>
    <lineage>
        <taxon>Eukaryota</taxon>
        <taxon>Metazoa</taxon>
        <taxon>Chordata</taxon>
        <taxon>Craniata</taxon>
        <taxon>Vertebrata</taxon>
        <taxon>Euteleostomi</taxon>
        <taxon>Coelacanthiformes</taxon>
        <taxon>Coelacanthidae</taxon>
        <taxon>Latimeria</taxon>
    </lineage>
</organism>
<keyword evidence="8" id="KW-0325">Glycoprotein</keyword>
<evidence type="ECO:0000256" key="6">
    <source>
        <dbReference type="ARBA" id="ARBA00022889"/>
    </source>
</evidence>
<dbReference type="eggNOG" id="KOG3539">
    <property type="taxonomic scope" value="Eukaryota"/>
</dbReference>
<dbReference type="InterPro" id="IPR038678">
    <property type="entry name" value="Spondin_N_sf"/>
</dbReference>
<dbReference type="AlphaFoldDB" id="H3AX61"/>
<sequence>MLLRPSAFHSLLCLLFFLTGWPSSDGARSCHPASWANYSLTFFAEWNPVSFPKQYPTHRPPAQWSELFGCVHDSHFILWEEGALASPAVKVFAEEGKSVLLTQDAQSTEGAISGCFRADPIPSGEGSTSAIFRVEPAHTLVSVIVKIIPSPDWFVGIERLNLCKDSQWKKMVSCNLFPWDTGTDSGFTFSSPNFATEPQEPIFQITAKSPSHPANSFHYPRLETLPRMGYLELRLVAEGPWGILKLTSVVTDSNRMVTPTLGVNATPLDCEVSDWSSWGLCSHACGRGIRQRTRYVTLQPANHGEPCPSLLIEEECEGSRCP</sequence>
<dbReference type="SMART" id="SM00209">
    <property type="entry name" value="TSP1"/>
    <property type="match status" value="1"/>
</dbReference>
<keyword evidence="6" id="KW-0130">Cell adhesion</keyword>
<feature type="signal peptide" evidence="9">
    <location>
        <begin position="1"/>
        <end position="26"/>
    </location>
</feature>
<reference evidence="12" key="1">
    <citation type="submission" date="2011-08" db="EMBL/GenBank/DDBJ databases">
        <title>The draft genome of Latimeria chalumnae.</title>
        <authorList>
            <person name="Di Palma F."/>
            <person name="Alfoldi J."/>
            <person name="Johnson J."/>
            <person name="Berlin A."/>
            <person name="Gnerre S."/>
            <person name="Jaffe D."/>
            <person name="MacCallum I."/>
            <person name="Young S."/>
            <person name="Walker B.J."/>
            <person name="Lander E."/>
            <person name="Lindblad-Toh K."/>
        </authorList>
    </citation>
    <scope>NUCLEOTIDE SEQUENCE [LARGE SCALE GENOMIC DNA]</scope>
    <source>
        <strain evidence="12">Wild caught</strain>
    </source>
</reference>
<comment type="subcellular location">
    <subcellularLocation>
        <location evidence="1">Secreted</location>
        <location evidence="1">Extracellular space</location>
        <location evidence="1">Extracellular matrix</location>
    </subcellularLocation>
</comment>
<dbReference type="NCBIfam" id="NF038123">
    <property type="entry name" value="NF038123_dom"/>
    <property type="match status" value="1"/>
</dbReference>
<dbReference type="InParanoid" id="H3AX61"/>
<dbReference type="OMA" id="VENNDWI"/>
<dbReference type="InterPro" id="IPR009465">
    <property type="entry name" value="Spondin_N"/>
</dbReference>
<keyword evidence="7" id="KW-1015">Disulfide bond</keyword>
<name>H3AX61_LATCH</name>
<dbReference type="Pfam" id="PF06468">
    <property type="entry name" value="Spond_N"/>
    <property type="match status" value="1"/>
</dbReference>
<reference evidence="11" key="2">
    <citation type="submission" date="2025-08" db="UniProtKB">
        <authorList>
            <consortium name="Ensembl"/>
        </authorList>
    </citation>
    <scope>IDENTIFICATION</scope>
</reference>
<dbReference type="FunFam" id="2.20.100.10:FF:000134">
    <property type="entry name" value="Uncharacterized protein"/>
    <property type="match status" value="1"/>
</dbReference>
<evidence type="ECO:0000313" key="11">
    <source>
        <dbReference type="Ensembl" id="ENSLACP00000014232.1"/>
    </source>
</evidence>
<protein>
    <recommendedName>
        <fullName evidence="10">Spondin domain-containing protein</fullName>
    </recommendedName>
</protein>
<reference evidence="11" key="3">
    <citation type="submission" date="2025-09" db="UniProtKB">
        <authorList>
            <consortium name="Ensembl"/>
        </authorList>
    </citation>
    <scope>IDENTIFICATION</scope>
</reference>
<dbReference type="InterPro" id="IPR044004">
    <property type="entry name" value="TSP1_spondin_dom"/>
</dbReference>